<dbReference type="Proteomes" id="UP000249393">
    <property type="component" value="Unassembled WGS sequence"/>
</dbReference>
<keyword evidence="1" id="KW-0805">Transcription regulation</keyword>
<dbReference type="InterPro" id="IPR036390">
    <property type="entry name" value="WH_DNA-bd_sf"/>
</dbReference>
<proteinExistence type="predicted"/>
<keyword evidence="2" id="KW-0238">DNA-binding</keyword>
<sequence length="275" mass="29584">MYIYTVRVLSNLTEGSSWRCPLRQNRQCSAIWQAGNRRHRIDTPRGESSLPLIHRVSRRIAAVGSTRPQEALSIESLSLEPALVRDRDPFDRTLETLRQRLARAGPLQGAALPIAGLAEELGVSTTPVREVLARLAGEDLVVRTPHGYAALLHDPVRVAELYDLAGVLVIAVVQARGADLTAFDLDNPLASARGAANWALMRACGRVEAQLAPLAAAEAKLFGAPALARGAGGPDREGLDKAALTRAVRRHFARRAAQSGRILAVALGLIKSSRI</sequence>
<comment type="caution">
    <text evidence="5">The sequence shown here is derived from an EMBL/GenBank/DDBJ whole genome shotgun (WGS) entry which is preliminary data.</text>
</comment>
<dbReference type="SMART" id="SM00345">
    <property type="entry name" value="HTH_GNTR"/>
    <property type="match status" value="1"/>
</dbReference>
<evidence type="ECO:0000256" key="2">
    <source>
        <dbReference type="ARBA" id="ARBA00023125"/>
    </source>
</evidence>
<dbReference type="InterPro" id="IPR036388">
    <property type="entry name" value="WH-like_DNA-bd_sf"/>
</dbReference>
<dbReference type="Gene3D" id="1.10.10.10">
    <property type="entry name" value="Winged helix-like DNA-binding domain superfamily/Winged helix DNA-binding domain"/>
    <property type="match status" value="1"/>
</dbReference>
<dbReference type="AlphaFoldDB" id="A0A2W5VBI8"/>
<organism evidence="5 6">
    <name type="scientific">Caulobacter segnis</name>
    <dbReference type="NCBI Taxonomy" id="88688"/>
    <lineage>
        <taxon>Bacteria</taxon>
        <taxon>Pseudomonadati</taxon>
        <taxon>Pseudomonadota</taxon>
        <taxon>Alphaproteobacteria</taxon>
        <taxon>Caulobacterales</taxon>
        <taxon>Caulobacteraceae</taxon>
        <taxon>Caulobacter</taxon>
    </lineage>
</organism>
<evidence type="ECO:0000259" key="4">
    <source>
        <dbReference type="SMART" id="SM00345"/>
    </source>
</evidence>
<evidence type="ECO:0000313" key="6">
    <source>
        <dbReference type="Proteomes" id="UP000249393"/>
    </source>
</evidence>
<dbReference type="GO" id="GO:0003677">
    <property type="term" value="F:DNA binding"/>
    <property type="evidence" value="ECO:0007669"/>
    <property type="project" value="UniProtKB-KW"/>
</dbReference>
<evidence type="ECO:0000313" key="5">
    <source>
        <dbReference type="EMBL" id="PZR36642.1"/>
    </source>
</evidence>
<dbReference type="Pfam" id="PF00392">
    <property type="entry name" value="GntR"/>
    <property type="match status" value="1"/>
</dbReference>
<feature type="domain" description="HTH gntR-type" evidence="4">
    <location>
        <begin position="93"/>
        <end position="151"/>
    </location>
</feature>
<dbReference type="InterPro" id="IPR000524">
    <property type="entry name" value="Tscrpt_reg_HTH_GntR"/>
</dbReference>
<reference evidence="5 6" key="1">
    <citation type="submission" date="2017-08" db="EMBL/GenBank/DDBJ databases">
        <title>Infants hospitalized years apart are colonized by the same room-sourced microbial strains.</title>
        <authorList>
            <person name="Brooks B."/>
            <person name="Olm M.R."/>
            <person name="Firek B.A."/>
            <person name="Baker R."/>
            <person name="Thomas B.C."/>
            <person name="Morowitz M.J."/>
            <person name="Banfield J.F."/>
        </authorList>
    </citation>
    <scope>NUCLEOTIDE SEQUENCE [LARGE SCALE GENOMIC DNA]</scope>
    <source>
        <strain evidence="5">S2_003_000_R2_4</strain>
    </source>
</reference>
<evidence type="ECO:0000256" key="1">
    <source>
        <dbReference type="ARBA" id="ARBA00023015"/>
    </source>
</evidence>
<protein>
    <recommendedName>
        <fullName evidence="4">HTH gntR-type domain-containing protein</fullName>
    </recommendedName>
</protein>
<keyword evidence="3" id="KW-0804">Transcription</keyword>
<accession>A0A2W5VBI8</accession>
<dbReference type="GO" id="GO:0003700">
    <property type="term" value="F:DNA-binding transcription factor activity"/>
    <property type="evidence" value="ECO:0007669"/>
    <property type="project" value="InterPro"/>
</dbReference>
<dbReference type="SUPFAM" id="SSF46785">
    <property type="entry name" value="Winged helix' DNA-binding domain"/>
    <property type="match status" value="1"/>
</dbReference>
<evidence type="ECO:0000256" key="3">
    <source>
        <dbReference type="ARBA" id="ARBA00023163"/>
    </source>
</evidence>
<name>A0A2W5VBI8_9CAUL</name>
<dbReference type="EMBL" id="QFQZ01000005">
    <property type="protein sequence ID" value="PZR36642.1"/>
    <property type="molecule type" value="Genomic_DNA"/>
</dbReference>
<gene>
    <name evidence="5" type="ORF">DI526_02770</name>
</gene>